<dbReference type="GO" id="GO:0015651">
    <property type="term" value="F:quaternary ammonium group transmembrane transporter activity"/>
    <property type="evidence" value="ECO:0007669"/>
    <property type="project" value="UniProtKB-ARBA"/>
</dbReference>
<feature type="transmembrane region" description="Helical" evidence="11">
    <location>
        <begin position="427"/>
        <end position="450"/>
    </location>
</feature>
<dbReference type="GO" id="GO:0016020">
    <property type="term" value="C:membrane"/>
    <property type="evidence" value="ECO:0007669"/>
    <property type="project" value="InterPro"/>
</dbReference>
<evidence type="ECO:0000259" key="12">
    <source>
        <dbReference type="PROSITE" id="PS50850"/>
    </source>
</evidence>
<keyword evidence="5" id="KW-0547">Nucleotide-binding</keyword>
<dbReference type="EMBL" id="AFYH01180525">
    <property type="status" value="NOT_ANNOTATED_CDS"/>
    <property type="molecule type" value="Genomic_DNA"/>
</dbReference>
<dbReference type="eggNOG" id="KOG0255">
    <property type="taxonomic scope" value="Eukaryota"/>
</dbReference>
<feature type="transmembrane region" description="Helical" evidence="11">
    <location>
        <begin position="490"/>
        <end position="510"/>
    </location>
</feature>
<keyword evidence="10" id="KW-0325">Glycoprotein</keyword>
<evidence type="ECO:0000256" key="5">
    <source>
        <dbReference type="ARBA" id="ARBA00022741"/>
    </source>
</evidence>
<dbReference type="EMBL" id="AFYH01180528">
    <property type="status" value="NOT_ANNOTATED_CDS"/>
    <property type="molecule type" value="Genomic_DNA"/>
</dbReference>
<feature type="transmembrane region" description="Helical" evidence="11">
    <location>
        <begin position="196"/>
        <end position="218"/>
    </location>
</feature>
<keyword evidence="9 11" id="KW-0472">Membrane</keyword>
<dbReference type="Gene3D" id="1.20.1250.20">
    <property type="entry name" value="MFS general substrate transporter like domains"/>
    <property type="match status" value="1"/>
</dbReference>
<evidence type="ECO:0000256" key="11">
    <source>
        <dbReference type="SAM" id="Phobius"/>
    </source>
</evidence>
<dbReference type="InterPro" id="IPR005829">
    <property type="entry name" value="Sugar_transporter_CS"/>
</dbReference>
<dbReference type="InParanoid" id="H3A8P5"/>
<dbReference type="STRING" id="7897.ENSLACP00000006016"/>
<dbReference type="GO" id="GO:0012505">
    <property type="term" value="C:endomembrane system"/>
    <property type="evidence" value="ECO:0007669"/>
    <property type="project" value="UniProtKB-SubCell"/>
</dbReference>
<feature type="transmembrane region" description="Helical" evidence="11">
    <location>
        <begin position="462"/>
        <end position="484"/>
    </location>
</feature>
<dbReference type="PANTHER" id="PTHR24064">
    <property type="entry name" value="SOLUTE CARRIER FAMILY 22 MEMBER"/>
    <property type="match status" value="1"/>
</dbReference>
<reference evidence="13" key="2">
    <citation type="submission" date="2025-08" db="UniProtKB">
        <authorList>
            <consortium name="Ensembl"/>
        </authorList>
    </citation>
    <scope>IDENTIFICATION</scope>
</reference>
<proteinExistence type="inferred from homology"/>
<evidence type="ECO:0000256" key="7">
    <source>
        <dbReference type="ARBA" id="ARBA00022989"/>
    </source>
</evidence>
<feature type="transmembrane region" description="Helical" evidence="11">
    <location>
        <begin position="21"/>
        <end position="44"/>
    </location>
</feature>
<dbReference type="InterPro" id="IPR004749">
    <property type="entry name" value="Orgcat_transp/SVOP"/>
</dbReference>
<feature type="transmembrane region" description="Helical" evidence="11">
    <location>
        <begin position="145"/>
        <end position="165"/>
    </location>
</feature>
<dbReference type="Ensembl" id="ENSLACT00000006068.2">
    <property type="protein sequence ID" value="ENSLACP00000006016.2"/>
    <property type="gene ID" value="ENSLACG00000005340.2"/>
</dbReference>
<dbReference type="InterPro" id="IPR020846">
    <property type="entry name" value="MFS_dom"/>
</dbReference>
<dbReference type="GO" id="GO:0005524">
    <property type="term" value="F:ATP binding"/>
    <property type="evidence" value="ECO:0007669"/>
    <property type="project" value="UniProtKB-KW"/>
</dbReference>
<keyword evidence="7 11" id="KW-1133">Transmembrane helix</keyword>
<feature type="transmembrane region" description="Helical" evidence="11">
    <location>
        <begin position="230"/>
        <end position="254"/>
    </location>
</feature>
<evidence type="ECO:0000256" key="4">
    <source>
        <dbReference type="ARBA" id="ARBA00022692"/>
    </source>
</evidence>
<dbReference type="GeneTree" id="ENSGT00940000154155"/>
<dbReference type="KEGG" id="lcm:102345697"/>
<evidence type="ECO:0000313" key="13">
    <source>
        <dbReference type="Ensembl" id="ENSLACP00000006016.2"/>
    </source>
</evidence>
<keyword evidence="4 11" id="KW-0812">Transmembrane</keyword>
<accession>H3A8P5</accession>
<evidence type="ECO:0000256" key="2">
    <source>
        <dbReference type="ARBA" id="ARBA00009203"/>
    </source>
</evidence>
<dbReference type="PROSITE" id="PS50850">
    <property type="entry name" value="MFS"/>
    <property type="match status" value="1"/>
</dbReference>
<dbReference type="OrthoDB" id="3936150at2759"/>
<evidence type="ECO:0000256" key="9">
    <source>
        <dbReference type="ARBA" id="ARBA00023136"/>
    </source>
</evidence>
<evidence type="ECO:0000256" key="3">
    <source>
        <dbReference type="ARBA" id="ARBA00022448"/>
    </source>
</evidence>
<dbReference type="HOGENOM" id="CLU_001265_33_4_1"/>
<keyword evidence="3" id="KW-0813">Transport</keyword>
<reference evidence="14" key="1">
    <citation type="submission" date="2011-08" db="EMBL/GenBank/DDBJ databases">
        <title>The draft genome of Latimeria chalumnae.</title>
        <authorList>
            <person name="Di Palma F."/>
            <person name="Alfoldi J."/>
            <person name="Johnson J."/>
            <person name="Berlin A."/>
            <person name="Gnerre S."/>
            <person name="Jaffe D."/>
            <person name="MacCallum I."/>
            <person name="Young S."/>
            <person name="Walker B.J."/>
            <person name="Lander E."/>
            <person name="Lindblad-Toh K."/>
        </authorList>
    </citation>
    <scope>NUCLEOTIDE SEQUENCE [LARGE SCALE GENOMIC DNA]</scope>
    <source>
        <strain evidence="14">Wild caught</strain>
    </source>
</reference>
<feature type="transmembrane region" description="Helical" evidence="11">
    <location>
        <begin position="341"/>
        <end position="361"/>
    </location>
</feature>
<feature type="transmembrane region" description="Helical" evidence="11">
    <location>
        <begin position="402"/>
        <end position="421"/>
    </location>
</feature>
<feature type="transmembrane region" description="Helical" evidence="11">
    <location>
        <begin position="373"/>
        <end position="395"/>
    </location>
</feature>
<sequence length="554" mass="62460">MSRDYEEATLFLGQWGPFQKLVFFLLSASIIPNGFTGLSIVFLADTPAHRCRLPQLANLSREWRNAGIPLEDVEGRLEYSRCRRYRLELLQNYSALSLAPGLDVNVSELETESCLDGWEYSTEQYSSTIVTEWDLVCSDNWKGPFTISVFFFGVLTGSFVSGLLSDWYGRKAVLFATMAVQTGFSLVQLLSPNWEIFCILYFVVGLGQISNYVAAFVLGAEILGKSVRVIYCTIGVCIFYALGYMLLPIFAYFIRGWKMLQLALSLPGLLYIPLWRLVPESPRWLLSQGRVEEAEALIREAARKNGVTPPDVIFGPVELEDLKPRRQQSHNFLDLLRTSNIRCVTIFSVLVWMLIAIGYFGLSLSTPNLHGDPYLNCFLSAAIEVPAYAVAWLFLRMFPRRLSLSFVLFLGGIMLLFMQLIPPDLSILSTILVLIGKFGVTAAFSMIYVYSTELYPTVLRNSGVGICSMASRFSSILSPYFVYLGAYYRFLPYILMGILTLLSGILTLFLPESFKKPLPETIPQMGKVKRIKFHSACRSLMHPVDDKEEKLGDT</sequence>
<dbReference type="SUPFAM" id="SSF103473">
    <property type="entry name" value="MFS general substrate transporter"/>
    <property type="match status" value="1"/>
</dbReference>
<dbReference type="EMBL" id="AFYH01180526">
    <property type="status" value="NOT_ANNOTATED_CDS"/>
    <property type="molecule type" value="Genomic_DNA"/>
</dbReference>
<evidence type="ECO:0000256" key="1">
    <source>
        <dbReference type="ARBA" id="ARBA00004127"/>
    </source>
</evidence>
<feature type="transmembrane region" description="Helical" evidence="11">
    <location>
        <begin position="260"/>
        <end position="278"/>
    </location>
</feature>
<dbReference type="InterPro" id="IPR005828">
    <property type="entry name" value="MFS_sugar_transport-like"/>
</dbReference>
<dbReference type="EMBL" id="AFYH01180527">
    <property type="status" value="NOT_ANNOTATED_CDS"/>
    <property type="molecule type" value="Genomic_DNA"/>
</dbReference>
<evidence type="ECO:0000313" key="14">
    <source>
        <dbReference type="Proteomes" id="UP000008672"/>
    </source>
</evidence>
<dbReference type="PROSITE" id="PS00216">
    <property type="entry name" value="SUGAR_TRANSPORT_1"/>
    <property type="match status" value="1"/>
</dbReference>
<protein>
    <recommendedName>
        <fullName evidence="12">Major facilitator superfamily (MFS) profile domain-containing protein</fullName>
    </recommendedName>
</protein>
<feature type="domain" description="Major facilitator superfamily (MFS) profile" evidence="12">
    <location>
        <begin position="89"/>
        <end position="515"/>
    </location>
</feature>
<comment type="subcellular location">
    <subcellularLocation>
        <location evidence="1">Endomembrane system</location>
        <topology evidence="1">Multi-pass membrane protein</topology>
    </subcellularLocation>
</comment>
<keyword evidence="8" id="KW-0406">Ion transport</keyword>
<dbReference type="FunFam" id="1.20.1250.20:FF:000070">
    <property type="entry name" value="Solute carrier family 22 member 5"/>
    <property type="match status" value="1"/>
</dbReference>
<evidence type="ECO:0000256" key="8">
    <source>
        <dbReference type="ARBA" id="ARBA00023065"/>
    </source>
</evidence>
<dbReference type="OMA" id="RIIYCTL"/>
<gene>
    <name evidence="13" type="primary">LOC102345697</name>
</gene>
<evidence type="ECO:0000256" key="10">
    <source>
        <dbReference type="ARBA" id="ARBA00023180"/>
    </source>
</evidence>
<dbReference type="GO" id="GO:0006811">
    <property type="term" value="P:monoatomic ion transport"/>
    <property type="evidence" value="ECO:0007669"/>
    <property type="project" value="UniProtKB-KW"/>
</dbReference>
<dbReference type="InterPro" id="IPR036259">
    <property type="entry name" value="MFS_trans_sf"/>
</dbReference>
<dbReference type="Proteomes" id="UP000008672">
    <property type="component" value="Unassembled WGS sequence"/>
</dbReference>
<dbReference type="AlphaFoldDB" id="H3A8P5"/>
<reference evidence="13" key="3">
    <citation type="submission" date="2025-09" db="UniProtKB">
        <authorList>
            <consortium name="Ensembl"/>
        </authorList>
    </citation>
    <scope>IDENTIFICATION</scope>
</reference>
<evidence type="ECO:0000256" key="6">
    <source>
        <dbReference type="ARBA" id="ARBA00022840"/>
    </source>
</evidence>
<dbReference type="FunCoup" id="H3A8P5">
    <property type="interactions" value="357"/>
</dbReference>
<dbReference type="Pfam" id="PF00083">
    <property type="entry name" value="Sugar_tr"/>
    <property type="match status" value="1"/>
</dbReference>
<organism evidence="13 14">
    <name type="scientific">Latimeria chalumnae</name>
    <name type="common">Coelacanth</name>
    <dbReference type="NCBI Taxonomy" id="7897"/>
    <lineage>
        <taxon>Eukaryota</taxon>
        <taxon>Metazoa</taxon>
        <taxon>Chordata</taxon>
        <taxon>Craniata</taxon>
        <taxon>Vertebrata</taxon>
        <taxon>Euteleostomi</taxon>
        <taxon>Coelacanthiformes</taxon>
        <taxon>Coelacanthidae</taxon>
        <taxon>Latimeria</taxon>
    </lineage>
</organism>
<dbReference type="NCBIfam" id="TIGR00898">
    <property type="entry name" value="2A0119"/>
    <property type="match status" value="1"/>
</dbReference>
<keyword evidence="14" id="KW-1185">Reference proteome</keyword>
<comment type="similarity">
    <text evidence="2">Belongs to the major facilitator (TC 2.A.1) superfamily. Organic cation transporter (TC 2.A.1.19) family.</text>
</comment>
<feature type="transmembrane region" description="Helical" evidence="11">
    <location>
        <begin position="172"/>
        <end position="190"/>
    </location>
</feature>
<name>H3A8P5_LATCH</name>
<keyword evidence="6" id="KW-0067">ATP-binding</keyword>